<evidence type="ECO:0000256" key="2">
    <source>
        <dbReference type="ARBA" id="ARBA00009836"/>
    </source>
</evidence>
<dbReference type="Gene3D" id="1.10.10.970">
    <property type="entry name" value="RNA 2'-phosphotransferase, Tpt1/KptA family, N-terminal domain"/>
    <property type="match status" value="1"/>
</dbReference>
<keyword evidence="5" id="KW-0520">NAD</keyword>
<dbReference type="AlphaFoldDB" id="A0A9W8IFG7"/>
<accession>A0A9W8IFG7</accession>
<dbReference type="InterPro" id="IPR042080">
    <property type="entry name" value="RNA_2'-PTrans_N"/>
</dbReference>
<dbReference type="EC" id="2.7.1.160" evidence="3"/>
<name>A0A9W8IFG7_9FUNG</name>
<comment type="catalytic activity">
    <reaction evidence="6">
        <text>2'-phospho-[ligated tRNA] + NAD(+) = mature tRNA + ADP-alpha-D-ribose 1'',2''-cyclic phosphate + nicotinamide</text>
        <dbReference type="Rhea" id="RHEA:23324"/>
        <dbReference type="Rhea" id="RHEA-COMP:11106"/>
        <dbReference type="Rhea" id="RHEA-COMP:11107"/>
        <dbReference type="ChEBI" id="CHEBI:17154"/>
        <dbReference type="ChEBI" id="CHEBI:57540"/>
        <dbReference type="ChEBI" id="CHEBI:76596"/>
        <dbReference type="ChEBI" id="CHEBI:82883"/>
        <dbReference type="ChEBI" id="CHEBI:85027"/>
        <dbReference type="EC" id="2.7.1.160"/>
    </reaction>
</comment>
<organism evidence="8 9">
    <name type="scientific">Coemansia brasiliensis</name>
    <dbReference type="NCBI Taxonomy" id="2650707"/>
    <lineage>
        <taxon>Eukaryota</taxon>
        <taxon>Fungi</taxon>
        <taxon>Fungi incertae sedis</taxon>
        <taxon>Zoopagomycota</taxon>
        <taxon>Kickxellomycotina</taxon>
        <taxon>Kickxellomycetes</taxon>
        <taxon>Kickxellales</taxon>
        <taxon>Kickxellaceae</taxon>
        <taxon>Coemansia</taxon>
    </lineage>
</organism>
<gene>
    <name evidence="8" type="primary">SEC24B</name>
    <name evidence="8" type="ORF">IWW36_000608</name>
</gene>
<keyword evidence="9" id="KW-1185">Reference proteome</keyword>
<keyword evidence="4" id="KW-0808">Transferase</keyword>
<dbReference type="InterPro" id="IPR002745">
    <property type="entry name" value="Ptrans_KptA/Tpt1"/>
</dbReference>
<dbReference type="Pfam" id="PF01885">
    <property type="entry name" value="PTS_2-RNA"/>
    <property type="match status" value="1"/>
</dbReference>
<feature type="region of interest" description="Disordered" evidence="7">
    <location>
        <begin position="1"/>
        <end position="20"/>
    </location>
</feature>
<sequence length="214" mass="23981">MTSQSTTASRGRRPNNDSPDVKLSKLLSYILRHGAAKEGLHMRDDGSIALSELKKHHKLAQVPFEQIKHIVDTNDKKRFVLFQEQGPDSPWYIRASQGHSINVQKLPLVKLTRETMPDCIVHGTLKRNLPAIKEKGLSKMNRNHIHFATGLFANKQVISGMRATADTFIYIDKTKALDAGIEFYQSDNGVVLSEGLGSSGVIPQQFFQKIVFKD</sequence>
<dbReference type="Gene3D" id="3.20.170.30">
    <property type="match status" value="1"/>
</dbReference>
<evidence type="ECO:0000256" key="5">
    <source>
        <dbReference type="ARBA" id="ARBA00023027"/>
    </source>
</evidence>
<dbReference type="GO" id="GO:0006388">
    <property type="term" value="P:tRNA splicing, via endonucleolytic cleavage and ligation"/>
    <property type="evidence" value="ECO:0007669"/>
    <property type="project" value="TreeGrafter"/>
</dbReference>
<comment type="similarity">
    <text evidence="2">Belongs to the KptA/TPT1 family.</text>
</comment>
<evidence type="ECO:0000256" key="1">
    <source>
        <dbReference type="ARBA" id="ARBA00003343"/>
    </source>
</evidence>
<evidence type="ECO:0000256" key="6">
    <source>
        <dbReference type="ARBA" id="ARBA00047949"/>
    </source>
</evidence>
<dbReference type="EMBL" id="JANBUW010000006">
    <property type="protein sequence ID" value="KAJ2852029.1"/>
    <property type="molecule type" value="Genomic_DNA"/>
</dbReference>
<comment type="caution">
    <text evidence="8">The sequence shown here is derived from an EMBL/GenBank/DDBJ whole genome shotgun (WGS) entry which is preliminary data.</text>
</comment>
<dbReference type="OrthoDB" id="419694at2759"/>
<dbReference type="GO" id="GO:0000215">
    <property type="term" value="F:tRNA 2'-phosphotransferase activity"/>
    <property type="evidence" value="ECO:0007669"/>
    <property type="project" value="UniProtKB-EC"/>
</dbReference>
<dbReference type="Proteomes" id="UP001139887">
    <property type="component" value="Unassembled WGS sequence"/>
</dbReference>
<dbReference type="PANTHER" id="PTHR12684:SF2">
    <property type="entry name" value="TRNA 2'-PHOSPHOTRANSFERASE 1"/>
    <property type="match status" value="1"/>
</dbReference>
<evidence type="ECO:0000256" key="4">
    <source>
        <dbReference type="ARBA" id="ARBA00022679"/>
    </source>
</evidence>
<evidence type="ECO:0000256" key="3">
    <source>
        <dbReference type="ARBA" id="ARBA00012007"/>
    </source>
</evidence>
<dbReference type="InterPro" id="IPR042081">
    <property type="entry name" value="RNA_2'-PTrans_C"/>
</dbReference>
<evidence type="ECO:0000313" key="8">
    <source>
        <dbReference type="EMBL" id="KAJ2852029.1"/>
    </source>
</evidence>
<dbReference type="PANTHER" id="PTHR12684">
    <property type="entry name" value="PUTATIVE PHOSPHOTRANSFERASE"/>
    <property type="match status" value="1"/>
</dbReference>
<protein>
    <recommendedName>
        <fullName evidence="3">2'-phosphotransferase</fullName>
        <ecNumber evidence="3">2.7.1.160</ecNumber>
    </recommendedName>
</protein>
<reference evidence="8" key="1">
    <citation type="submission" date="2022-07" db="EMBL/GenBank/DDBJ databases">
        <title>Phylogenomic reconstructions and comparative analyses of Kickxellomycotina fungi.</title>
        <authorList>
            <person name="Reynolds N.K."/>
            <person name="Stajich J.E."/>
            <person name="Barry K."/>
            <person name="Grigoriev I.V."/>
            <person name="Crous P."/>
            <person name="Smith M.E."/>
        </authorList>
    </citation>
    <scope>NUCLEOTIDE SEQUENCE</scope>
    <source>
        <strain evidence="8">NRRL 1566</strain>
    </source>
</reference>
<proteinExistence type="inferred from homology"/>
<evidence type="ECO:0000256" key="7">
    <source>
        <dbReference type="SAM" id="MobiDB-lite"/>
    </source>
</evidence>
<evidence type="ECO:0000313" key="9">
    <source>
        <dbReference type="Proteomes" id="UP001139887"/>
    </source>
</evidence>
<dbReference type="SUPFAM" id="SSF56399">
    <property type="entry name" value="ADP-ribosylation"/>
    <property type="match status" value="1"/>
</dbReference>
<comment type="function">
    <text evidence="1">Catalyzes the last step of tRNA splicing, the transfer of the splice junction 2'-phosphate from ligated tRNA to NAD to produce ADP-ribose 1''-2'' cyclic phosphate.</text>
</comment>